<sequence length="115" mass="12248">MTFNRSELFRAAWADARDVHENFTRNARIFGPAPSLQSCFSKSLREAWATAKIAAAKAQAQQAARAAVAALPAAKRARLAAAAHDALVRLDFSDAPLAVIASRRAALNAQLAAFS</sequence>
<reference evidence="1 2" key="1">
    <citation type="submission" date="2015-10" db="EMBL/GenBank/DDBJ databases">
        <title>The world's first case of liver abscess caused by Pannonibacter phragmitetus.</title>
        <authorList>
            <person name="Ming D."/>
            <person name="Wang M."/>
            <person name="Zhou Y."/>
            <person name="Jiang T."/>
            <person name="Hu S."/>
        </authorList>
    </citation>
    <scope>NUCLEOTIDE SEQUENCE [LARGE SCALE GENOMIC DNA]</scope>
    <source>
        <strain evidence="1 2">31801</strain>
    </source>
</reference>
<gene>
    <name evidence="1" type="ORF">APZ00_21810</name>
</gene>
<protein>
    <submittedName>
        <fullName evidence="1">Uncharacterized protein</fullName>
    </submittedName>
</protein>
<evidence type="ECO:0000313" key="2">
    <source>
        <dbReference type="Proteomes" id="UP000064921"/>
    </source>
</evidence>
<dbReference type="KEGG" id="pphr:APZ00_21810"/>
<proteinExistence type="predicted"/>
<accession>A0A0U3P6T2</accession>
<keyword evidence="2" id="KW-1185">Reference proteome</keyword>
<name>A0A0U3P6T2_9HYPH</name>
<dbReference type="STRING" id="121719.APZ00_21810"/>
<evidence type="ECO:0000313" key="1">
    <source>
        <dbReference type="EMBL" id="ALV29350.1"/>
    </source>
</evidence>
<dbReference type="EMBL" id="CP013068">
    <property type="protein sequence ID" value="ALV29350.1"/>
    <property type="molecule type" value="Genomic_DNA"/>
</dbReference>
<dbReference type="AlphaFoldDB" id="A0A0U3P6T2"/>
<dbReference type="RefSeq" id="WP_058900196.1">
    <property type="nucleotide sequence ID" value="NZ_CP013068.1"/>
</dbReference>
<dbReference type="Proteomes" id="UP000064921">
    <property type="component" value="Chromosome"/>
</dbReference>
<organism evidence="1 2">
    <name type="scientific">Pannonibacter phragmitetus</name>
    <dbReference type="NCBI Taxonomy" id="121719"/>
    <lineage>
        <taxon>Bacteria</taxon>
        <taxon>Pseudomonadati</taxon>
        <taxon>Pseudomonadota</taxon>
        <taxon>Alphaproteobacteria</taxon>
        <taxon>Hyphomicrobiales</taxon>
        <taxon>Stappiaceae</taxon>
        <taxon>Pannonibacter</taxon>
    </lineage>
</organism>